<dbReference type="Pfam" id="PF11185">
    <property type="entry name" value="DUF2971"/>
    <property type="match status" value="1"/>
</dbReference>
<evidence type="ECO:0000313" key="2">
    <source>
        <dbReference type="Proteomes" id="UP000028782"/>
    </source>
</evidence>
<name>A0A076PYD9_COMTE</name>
<sequence length="306" mass="35505">MMEWFKEFSEYLFPEDSRNLRIEDAFALKHKHIPSRLFKYRSADGYSIKNLRDGTVWLAHPSSFNDPYDCHIFVNSDKAGGTSMPPDFRDMFAKPIYELLEARVAAGERPLKAAREVLSKAMSPEQLAAFDELLAECDRAFGKDLETLKDSYRACSFSARLDSMLMWSHYADQHKGFCIEYMVSDLPPSDYCNRFMYPVIYQDEVFDASTVMKSGEHYNNLRPTQIALVKAADWKYEEEWRLVLDHGFIKEHGAPFRMPTPKAVYLGSLIKEQDATDIKEICAEKGIPVFHVEHDRHRFRMTPRAI</sequence>
<dbReference type="RefSeq" id="WP_043374995.1">
    <property type="nucleotide sequence ID" value="NZ_CP006704.1"/>
</dbReference>
<dbReference type="KEGG" id="ctes:O987_23855"/>
<organism evidence="1 2">
    <name type="scientific">Comamonas testosteroni TK102</name>
    <dbReference type="NCBI Taxonomy" id="1392005"/>
    <lineage>
        <taxon>Bacteria</taxon>
        <taxon>Pseudomonadati</taxon>
        <taxon>Pseudomonadota</taxon>
        <taxon>Betaproteobacteria</taxon>
        <taxon>Burkholderiales</taxon>
        <taxon>Comamonadaceae</taxon>
        <taxon>Comamonas</taxon>
    </lineage>
</organism>
<accession>A0A076PYD9</accession>
<gene>
    <name evidence="1" type="ORF">O987_23855</name>
</gene>
<dbReference type="InterPro" id="IPR021352">
    <property type="entry name" value="DUF2971"/>
</dbReference>
<protein>
    <recommendedName>
        <fullName evidence="3">DUF2971 domain-containing protein</fullName>
    </recommendedName>
</protein>
<dbReference type="AlphaFoldDB" id="A0A076PYD9"/>
<reference evidence="1 2" key="1">
    <citation type="journal article" date="2014" name="Genome Announc.">
        <title>Complete Genome Sequence of Polychlorinated Biphenyl Degrader Comamonas testosteroni TK102 (NBRC 109938).</title>
        <authorList>
            <person name="Fukuda K."/>
            <person name="Hosoyama A."/>
            <person name="Tsuchikane K."/>
            <person name="Ohji S."/>
            <person name="Yamazoe A."/>
            <person name="Fujita N."/>
            <person name="Shintani M."/>
            <person name="Kimbara K."/>
        </authorList>
    </citation>
    <scope>NUCLEOTIDE SEQUENCE [LARGE SCALE GENOMIC DNA]</scope>
    <source>
        <strain evidence="1">TK102</strain>
    </source>
</reference>
<evidence type="ECO:0000313" key="1">
    <source>
        <dbReference type="EMBL" id="AIJ48850.1"/>
    </source>
</evidence>
<dbReference type="Proteomes" id="UP000028782">
    <property type="component" value="Chromosome"/>
</dbReference>
<dbReference type="HOGENOM" id="CLU_050666_0_0_4"/>
<dbReference type="EMBL" id="CP006704">
    <property type="protein sequence ID" value="AIJ48850.1"/>
    <property type="molecule type" value="Genomic_DNA"/>
</dbReference>
<proteinExistence type="predicted"/>
<evidence type="ECO:0008006" key="3">
    <source>
        <dbReference type="Google" id="ProtNLM"/>
    </source>
</evidence>